<comment type="caution">
    <text evidence="2">The sequence shown here is derived from an EMBL/GenBank/DDBJ whole genome shotgun (WGS) entry which is preliminary data.</text>
</comment>
<dbReference type="InterPro" id="IPR013578">
    <property type="entry name" value="Peptidase_M16C_assoc"/>
</dbReference>
<reference evidence="3" key="1">
    <citation type="submission" date="2016-01" db="EMBL/GenBank/DDBJ databases">
        <authorList>
            <person name="Mitreva M."/>
            <person name="Pepin K.H."/>
            <person name="Mihindukulasuriya K.A."/>
            <person name="Fulton R."/>
            <person name="Fronick C."/>
            <person name="O'Laughlin M."/>
            <person name="Miner T."/>
            <person name="Herter B."/>
            <person name="Rosa B.A."/>
            <person name="Cordes M."/>
            <person name="Tomlinson C."/>
            <person name="Wollam A."/>
            <person name="Palsikar V.B."/>
            <person name="Mardis E.R."/>
            <person name="Wilson R.K."/>
        </authorList>
    </citation>
    <scope>NUCLEOTIDE SEQUENCE [LARGE SCALE GENOMIC DNA]</scope>
    <source>
        <strain evidence="3">MJR8151</strain>
    </source>
</reference>
<dbReference type="PATRIC" id="fig|33036.3.peg.480"/>
<dbReference type="STRING" id="33036.HMPREF3200_00482"/>
<dbReference type="PANTHER" id="PTHR43016:SF13">
    <property type="entry name" value="PRESEQUENCE PROTEASE, MITOCHONDRIAL"/>
    <property type="match status" value="1"/>
</dbReference>
<dbReference type="InterPro" id="IPR007863">
    <property type="entry name" value="Peptidase_M16_C"/>
</dbReference>
<dbReference type="OrthoDB" id="9762027at2"/>
<evidence type="ECO:0000313" key="2">
    <source>
        <dbReference type="EMBL" id="KWZ78897.1"/>
    </source>
</evidence>
<dbReference type="Pfam" id="PF00675">
    <property type="entry name" value="Peptidase_M16"/>
    <property type="match status" value="1"/>
</dbReference>
<sequence length="949" mass="109607">MTYDLLKKETFDKLGLEVFYYEHKKTKAKIIYVKTDDENKTFAIGFKTPPTDSKGKAHIMEHSVLNGSKKYRTKDPFMDMASSSLQTFLNAMTYPDKTVYPVSSENDKDFRNLVDVYLDAVFNPLVLEKKEILDQEGWHYEMEDGKIKGISGVVYNEMKGALSDPESLIYNDINSLLYKYSPYEHESGGNPDFIGDLSYDEFIDFYKDHYHPSNSHIYFYGNMEIEPLLKSLDEDYLSKYDYREIDTSIEVKENYYPKLVEGKYPTNKFKENEDYLSYAFLASSALDSKEYLTLSILVNTIFNMDSSKIRNEIIERLNPEYFYARPGYGNRSSVLIQAQKADGSKIDEFVEIIERGLAEASKNISIDSLKSAFSIFDFAQRENLNDVNRGLNYYLMTNFDGDPFSVFRIVDVLDELKALIGTSYYEDFIKKYFINNKTRLIHLARPDENYWQEKNQSFIDKIDKLNATTDEKSLAIIENDLERLNNYQNRENTPEEKATIPRLDLKDVPTKLKEIPREVHEDKFKIIYHDLETSGLIYANLYFNVNHLGLEELQYLQLINEFMGSIDTKNISYKEIDDVIWQYLTGLNFSLTNIRIKQDEIESYLKASLKTTRENIDKALDIIKDFLSNSIFDDQKRLIELLRIRKSVFESNMYDSGHLIAINRNNSHIDKLSYIKEAISGVSYYLFVKKIIKEAGEDFPSFKDKLSKVYGKILSKNLLVNLTGAKADLDFFRNSIETKLGFLDKTYEKKEINFEKKAIKEALASDANVNYVSKSADLKAFGAKYDGRFSLASAIISNPYLYELIRAKGGAYGAGMLVDRSGLFSSYSYRDPNIRESLDNYDKISTIARELVMDKRDFENQQISAMGTILRPKSPSQKADMDFLAYMKGNPKSEEEILAEIKNAKISDIRSFADIFEKALALNNICVFGNRGKIRENSDLFDKIIDLAD</sequence>
<dbReference type="Pfam" id="PF22516">
    <property type="entry name" value="PreP_C"/>
    <property type="match status" value="1"/>
</dbReference>
<dbReference type="Pfam" id="PF05193">
    <property type="entry name" value="Peptidase_M16_C"/>
    <property type="match status" value="1"/>
</dbReference>
<dbReference type="Proteomes" id="UP000070383">
    <property type="component" value="Unassembled WGS sequence"/>
</dbReference>
<dbReference type="AlphaFoldDB" id="A0A133KH97"/>
<feature type="domain" description="Peptidase M16C associated" evidence="1">
    <location>
        <begin position="444"/>
        <end position="691"/>
    </location>
</feature>
<dbReference type="RefSeq" id="WP_060929064.1">
    <property type="nucleotide sequence ID" value="NZ_KQ955254.1"/>
</dbReference>
<protein>
    <submittedName>
        <fullName evidence="2">Peptidase M16 inactive domain protein</fullName>
    </submittedName>
</protein>
<dbReference type="SMART" id="SM01264">
    <property type="entry name" value="M16C_associated"/>
    <property type="match status" value="1"/>
</dbReference>
<dbReference type="InterPro" id="IPR011765">
    <property type="entry name" value="Pept_M16_N"/>
</dbReference>
<keyword evidence="3" id="KW-1185">Reference proteome</keyword>
<dbReference type="InterPro" id="IPR011249">
    <property type="entry name" value="Metalloenz_LuxS/M16"/>
</dbReference>
<dbReference type="GO" id="GO:0016485">
    <property type="term" value="P:protein processing"/>
    <property type="evidence" value="ECO:0007669"/>
    <property type="project" value="TreeGrafter"/>
</dbReference>
<dbReference type="InterPro" id="IPR055130">
    <property type="entry name" value="PreP_C"/>
</dbReference>
<dbReference type="Pfam" id="PF08367">
    <property type="entry name" value="M16C_assoc"/>
    <property type="match status" value="1"/>
</dbReference>
<gene>
    <name evidence="2" type="ORF">HMPREF3200_00482</name>
</gene>
<accession>A0A133KH97</accession>
<dbReference type="SUPFAM" id="SSF63411">
    <property type="entry name" value="LuxS/MPP-like metallohydrolase"/>
    <property type="match status" value="4"/>
</dbReference>
<dbReference type="PANTHER" id="PTHR43016">
    <property type="entry name" value="PRESEQUENCE PROTEASE"/>
    <property type="match status" value="1"/>
</dbReference>
<proteinExistence type="predicted"/>
<evidence type="ECO:0000313" key="3">
    <source>
        <dbReference type="Proteomes" id="UP000070383"/>
    </source>
</evidence>
<dbReference type="GO" id="GO:0046872">
    <property type="term" value="F:metal ion binding"/>
    <property type="evidence" value="ECO:0007669"/>
    <property type="project" value="InterPro"/>
</dbReference>
<dbReference type="EMBL" id="LRPM01000011">
    <property type="protein sequence ID" value="KWZ78897.1"/>
    <property type="molecule type" value="Genomic_DNA"/>
</dbReference>
<dbReference type="Gene3D" id="3.30.830.10">
    <property type="entry name" value="Metalloenzyme, LuxS/M16 peptidase-like"/>
    <property type="match status" value="4"/>
</dbReference>
<evidence type="ECO:0000259" key="1">
    <source>
        <dbReference type="SMART" id="SM01264"/>
    </source>
</evidence>
<name>A0A133KH97_9FIRM</name>
<organism evidence="2 3">
    <name type="scientific">Anaerococcus tetradius</name>
    <dbReference type="NCBI Taxonomy" id="33036"/>
    <lineage>
        <taxon>Bacteria</taxon>
        <taxon>Bacillati</taxon>
        <taxon>Bacillota</taxon>
        <taxon>Tissierellia</taxon>
        <taxon>Tissierellales</taxon>
        <taxon>Peptoniphilaceae</taxon>
        <taxon>Anaerococcus</taxon>
    </lineage>
</organism>
<dbReference type="GO" id="GO:0004222">
    <property type="term" value="F:metalloendopeptidase activity"/>
    <property type="evidence" value="ECO:0007669"/>
    <property type="project" value="TreeGrafter"/>
</dbReference>